<feature type="domain" description="Inosine/uridine-preferring nucleoside hydrolase" evidence="4">
    <location>
        <begin position="6"/>
        <end position="378"/>
    </location>
</feature>
<keyword evidence="3" id="KW-0326">Glycosidase</keyword>
<accession>A0A9W9FBP9</accession>
<evidence type="ECO:0000259" key="4">
    <source>
        <dbReference type="Pfam" id="PF01156"/>
    </source>
</evidence>
<comment type="similarity">
    <text evidence="1">Belongs to the IUNH family.</text>
</comment>
<gene>
    <name evidence="5" type="ORF">N7456_007959</name>
</gene>
<dbReference type="InterPro" id="IPR001910">
    <property type="entry name" value="Inosine/uridine_hydrolase_dom"/>
</dbReference>
<dbReference type="AlphaFoldDB" id="A0A9W9FBP9"/>
<dbReference type="SUPFAM" id="SSF53590">
    <property type="entry name" value="Nucleoside hydrolase"/>
    <property type="match status" value="1"/>
</dbReference>
<evidence type="ECO:0000256" key="2">
    <source>
        <dbReference type="ARBA" id="ARBA00022801"/>
    </source>
</evidence>
<evidence type="ECO:0000256" key="1">
    <source>
        <dbReference type="ARBA" id="ARBA00009176"/>
    </source>
</evidence>
<dbReference type="PANTHER" id="PTHR12304:SF56">
    <property type="entry name" value="HYDROLASE, PUTATIVE (AFU_ORTHOLOGUE AFUA_1G11790)-RELATED"/>
    <property type="match status" value="1"/>
</dbReference>
<dbReference type="EMBL" id="JAPQKH010000005">
    <property type="protein sequence ID" value="KAJ5097238.1"/>
    <property type="molecule type" value="Genomic_DNA"/>
</dbReference>
<dbReference type="Gene3D" id="3.90.245.10">
    <property type="entry name" value="Ribonucleoside hydrolase-like"/>
    <property type="match status" value="1"/>
</dbReference>
<sequence>MTPKKIILDTDPGIDDILALLLALSSKSEDLELLLISLTFGNIEVKNCLRNVVSMFHILEREMQWRRDNGKAEGYGTLRASRPVVAVGAEEPLESQKMLADYFHGTDGLGGIHATHPHLTASNPWEHLFDPAVDPESIQPVQKGAGPTDHSFLPSRLPAHKEILRALRENDPETVTLVAVGPLTNLAMAAAEDPETFLRVKEVVVMGGAINEPGNVTPVGEFNAYADAFAAARIFALTSPSPNSTLPPTESPLLPPYPAKLSKQLTLRLFPLDITLRHNLSRGQFTSAVEPLLAAGSPLAEWVNAFMGHTFRTLERLHPGHVGDDAQLSLHDPVCVWYALTAEDSHWASSADSPEDIRIETLGQWSRGMCIVDRRSRHKIDGDQESSSDHGLWLSTRAGNRILRMDGSPAEKTFGKILIDRLFH</sequence>
<dbReference type="Proteomes" id="UP001149165">
    <property type="component" value="Unassembled WGS sequence"/>
</dbReference>
<evidence type="ECO:0000256" key="3">
    <source>
        <dbReference type="ARBA" id="ARBA00023295"/>
    </source>
</evidence>
<dbReference type="InterPro" id="IPR023186">
    <property type="entry name" value="IUNH"/>
</dbReference>
<reference evidence="5" key="1">
    <citation type="submission" date="2022-11" db="EMBL/GenBank/DDBJ databases">
        <authorList>
            <person name="Petersen C."/>
        </authorList>
    </citation>
    <scope>NUCLEOTIDE SEQUENCE</scope>
    <source>
        <strain evidence="5">IBT 30069</strain>
    </source>
</reference>
<protein>
    <recommendedName>
        <fullName evidence="4">Inosine/uridine-preferring nucleoside hydrolase domain-containing protein</fullName>
    </recommendedName>
</protein>
<organism evidence="5 6">
    <name type="scientific">Penicillium angulare</name>
    <dbReference type="NCBI Taxonomy" id="116970"/>
    <lineage>
        <taxon>Eukaryota</taxon>
        <taxon>Fungi</taxon>
        <taxon>Dikarya</taxon>
        <taxon>Ascomycota</taxon>
        <taxon>Pezizomycotina</taxon>
        <taxon>Eurotiomycetes</taxon>
        <taxon>Eurotiomycetidae</taxon>
        <taxon>Eurotiales</taxon>
        <taxon>Aspergillaceae</taxon>
        <taxon>Penicillium</taxon>
    </lineage>
</organism>
<name>A0A9W9FBP9_9EURO</name>
<proteinExistence type="inferred from homology"/>
<evidence type="ECO:0000313" key="6">
    <source>
        <dbReference type="Proteomes" id="UP001149165"/>
    </source>
</evidence>
<dbReference type="OrthoDB" id="5783963at2759"/>
<dbReference type="PANTHER" id="PTHR12304">
    <property type="entry name" value="INOSINE-URIDINE PREFERRING NUCLEOSIDE HYDROLASE"/>
    <property type="match status" value="1"/>
</dbReference>
<reference evidence="5" key="2">
    <citation type="journal article" date="2023" name="IMA Fungus">
        <title>Comparative genomic study of the Penicillium genus elucidates a diverse pangenome and 15 lateral gene transfer events.</title>
        <authorList>
            <person name="Petersen C."/>
            <person name="Sorensen T."/>
            <person name="Nielsen M.R."/>
            <person name="Sondergaard T.E."/>
            <person name="Sorensen J.L."/>
            <person name="Fitzpatrick D.A."/>
            <person name="Frisvad J.C."/>
            <person name="Nielsen K.L."/>
        </authorList>
    </citation>
    <scope>NUCLEOTIDE SEQUENCE</scope>
    <source>
        <strain evidence="5">IBT 30069</strain>
    </source>
</reference>
<keyword evidence="6" id="KW-1185">Reference proteome</keyword>
<comment type="caution">
    <text evidence="5">The sequence shown here is derived from an EMBL/GenBank/DDBJ whole genome shotgun (WGS) entry which is preliminary data.</text>
</comment>
<dbReference type="GO" id="GO:0006152">
    <property type="term" value="P:purine nucleoside catabolic process"/>
    <property type="evidence" value="ECO:0007669"/>
    <property type="project" value="TreeGrafter"/>
</dbReference>
<keyword evidence="2" id="KW-0378">Hydrolase</keyword>
<dbReference type="GO" id="GO:0005829">
    <property type="term" value="C:cytosol"/>
    <property type="evidence" value="ECO:0007669"/>
    <property type="project" value="TreeGrafter"/>
</dbReference>
<dbReference type="InterPro" id="IPR036452">
    <property type="entry name" value="Ribo_hydro-like"/>
</dbReference>
<dbReference type="GO" id="GO:0008477">
    <property type="term" value="F:purine nucleosidase activity"/>
    <property type="evidence" value="ECO:0007669"/>
    <property type="project" value="TreeGrafter"/>
</dbReference>
<evidence type="ECO:0000313" key="5">
    <source>
        <dbReference type="EMBL" id="KAJ5097238.1"/>
    </source>
</evidence>
<dbReference type="Pfam" id="PF01156">
    <property type="entry name" value="IU_nuc_hydro"/>
    <property type="match status" value="1"/>
</dbReference>